<evidence type="ECO:0008006" key="5">
    <source>
        <dbReference type="Google" id="ProtNLM"/>
    </source>
</evidence>
<reference evidence="3 4" key="1">
    <citation type="submission" date="2018-06" db="EMBL/GenBank/DDBJ databases">
        <title>Comparative genomics reveals the genomic features of Rhizophagus irregularis, R. cerebriforme, R. diaphanum and Gigaspora rosea, and their symbiotic lifestyle signature.</title>
        <authorList>
            <person name="Morin E."/>
            <person name="San Clemente H."/>
            <person name="Chen E.C.H."/>
            <person name="De La Providencia I."/>
            <person name="Hainaut M."/>
            <person name="Kuo A."/>
            <person name="Kohler A."/>
            <person name="Murat C."/>
            <person name="Tang N."/>
            <person name="Roy S."/>
            <person name="Loubradou J."/>
            <person name="Henrissat B."/>
            <person name="Grigoriev I.V."/>
            <person name="Corradi N."/>
            <person name="Roux C."/>
            <person name="Martin F.M."/>
        </authorList>
    </citation>
    <scope>NUCLEOTIDE SEQUENCE [LARGE SCALE GENOMIC DNA]</scope>
    <source>
        <strain evidence="3 4">DAOM 227022</strain>
    </source>
</reference>
<evidence type="ECO:0000313" key="3">
    <source>
        <dbReference type="EMBL" id="RIA86049.1"/>
    </source>
</evidence>
<evidence type="ECO:0000256" key="1">
    <source>
        <dbReference type="SAM" id="Coils"/>
    </source>
</evidence>
<feature type="coiled-coil region" evidence="1">
    <location>
        <begin position="158"/>
        <end position="185"/>
    </location>
</feature>
<evidence type="ECO:0000256" key="2">
    <source>
        <dbReference type="SAM" id="MobiDB-lite"/>
    </source>
</evidence>
<dbReference type="Proteomes" id="UP000265703">
    <property type="component" value="Unassembled WGS sequence"/>
</dbReference>
<proteinExistence type="predicted"/>
<name>A0A397SMC4_9GLOM</name>
<feature type="region of interest" description="Disordered" evidence="2">
    <location>
        <begin position="118"/>
        <end position="154"/>
    </location>
</feature>
<organism evidence="3 4">
    <name type="scientific">Glomus cerebriforme</name>
    <dbReference type="NCBI Taxonomy" id="658196"/>
    <lineage>
        <taxon>Eukaryota</taxon>
        <taxon>Fungi</taxon>
        <taxon>Fungi incertae sedis</taxon>
        <taxon>Mucoromycota</taxon>
        <taxon>Glomeromycotina</taxon>
        <taxon>Glomeromycetes</taxon>
        <taxon>Glomerales</taxon>
        <taxon>Glomeraceae</taxon>
        <taxon>Glomus</taxon>
    </lineage>
</organism>
<gene>
    <name evidence="3" type="ORF">C1645_829875</name>
</gene>
<keyword evidence="1" id="KW-0175">Coiled coil</keyword>
<protein>
    <recommendedName>
        <fullName evidence="5">RRM domain-containing protein</fullName>
    </recommendedName>
</protein>
<dbReference type="AlphaFoldDB" id="A0A397SMC4"/>
<dbReference type="EMBL" id="QKYT01000387">
    <property type="protein sequence ID" value="RIA86049.1"/>
    <property type="molecule type" value="Genomic_DNA"/>
</dbReference>
<evidence type="ECO:0000313" key="4">
    <source>
        <dbReference type="Proteomes" id="UP000265703"/>
    </source>
</evidence>
<dbReference type="OrthoDB" id="2309302at2759"/>
<accession>A0A397SMC4</accession>
<sequence>MSSLSESSCGGCGKDNHRIYFCGNIQNLNAEDIEMWLRSIDSPPFVHIIKGDRFGVVHCDTYEDACNFFHKMKFKKFIGPSNTTIKFSEARELTTKRPIKYVETTSIINSISGDLMIPSTPTGRPKKRRNNEQIFPDLISGNTPGDRSAKKQKINPNCTKSADQVESLKTKIMNLQNELLLAQKVIIGYQKLTIQLDFNNQGINVFKNMSDYNMDGFSDISDGFIINVTLLISIPDTDFSSTAAASELE</sequence>
<comment type="caution">
    <text evidence="3">The sequence shown here is derived from an EMBL/GenBank/DDBJ whole genome shotgun (WGS) entry which is preliminary data.</text>
</comment>
<keyword evidence="4" id="KW-1185">Reference proteome</keyword>